<name>A0A9W4J185_9EURO</name>
<dbReference type="PANTHER" id="PTHR35186">
    <property type="entry name" value="ANK_REP_REGION DOMAIN-CONTAINING PROTEIN"/>
    <property type="match status" value="1"/>
</dbReference>
<feature type="domain" description="DUF7580" evidence="1">
    <location>
        <begin position="11"/>
        <end position="132"/>
    </location>
</feature>
<evidence type="ECO:0000259" key="1">
    <source>
        <dbReference type="Pfam" id="PF24476"/>
    </source>
</evidence>
<reference evidence="2" key="1">
    <citation type="submission" date="2021-07" db="EMBL/GenBank/DDBJ databases">
        <authorList>
            <person name="Branca A.L. A."/>
        </authorList>
    </citation>
    <scope>NUCLEOTIDE SEQUENCE</scope>
</reference>
<gene>
    <name evidence="2" type="ORF">PSALAMII_LOCUS4828</name>
</gene>
<dbReference type="EMBL" id="CAJVPD010000228">
    <property type="protein sequence ID" value="CAG8372808.1"/>
    <property type="molecule type" value="Genomic_DNA"/>
</dbReference>
<dbReference type="InterPro" id="IPR056002">
    <property type="entry name" value="DUF7580"/>
</dbReference>
<organism evidence="2 3">
    <name type="scientific">Penicillium salamii</name>
    <dbReference type="NCBI Taxonomy" id="1612424"/>
    <lineage>
        <taxon>Eukaryota</taxon>
        <taxon>Fungi</taxon>
        <taxon>Dikarya</taxon>
        <taxon>Ascomycota</taxon>
        <taxon>Pezizomycotina</taxon>
        <taxon>Eurotiomycetes</taxon>
        <taxon>Eurotiomycetidae</taxon>
        <taxon>Eurotiales</taxon>
        <taxon>Aspergillaceae</taxon>
        <taxon>Penicillium</taxon>
    </lineage>
</organism>
<dbReference type="PANTHER" id="PTHR35186:SF4">
    <property type="entry name" value="PRION-INHIBITION AND PROPAGATION HELO DOMAIN-CONTAINING PROTEIN"/>
    <property type="match status" value="1"/>
</dbReference>
<accession>A0A9W4J185</accession>
<dbReference type="Pfam" id="PF24476">
    <property type="entry name" value="DUF7580"/>
    <property type="match status" value="1"/>
</dbReference>
<evidence type="ECO:0000313" key="3">
    <source>
        <dbReference type="Proteomes" id="UP001152592"/>
    </source>
</evidence>
<comment type="caution">
    <text evidence="2">The sequence shown here is derived from an EMBL/GenBank/DDBJ whole genome shotgun (WGS) entry which is preliminary data.</text>
</comment>
<sequence>MFTQNIPGNYDAPYVLWNVNDQSRTLCRDTKLSLIQSEILFPLGLVLVELSLCQILEELVIPEDNDQVEAYVKLKTATRLLQMIEDQSGADYAKVVRRCLLWPGTKDITLESEEMQEDIFELIISPLVDSLRIFEGRS</sequence>
<evidence type="ECO:0000313" key="2">
    <source>
        <dbReference type="EMBL" id="CAG8372808.1"/>
    </source>
</evidence>
<dbReference type="Proteomes" id="UP001152592">
    <property type="component" value="Unassembled WGS sequence"/>
</dbReference>
<protein>
    <recommendedName>
        <fullName evidence="1">DUF7580 domain-containing protein</fullName>
    </recommendedName>
</protein>
<dbReference type="OrthoDB" id="10036721at2759"/>
<proteinExistence type="predicted"/>
<dbReference type="AlphaFoldDB" id="A0A9W4J185"/>